<protein>
    <submittedName>
        <fullName evidence="2">Putative DEAD-box ATP-dependent RNA helicase 48</fullName>
    </submittedName>
</protein>
<organism evidence="2 3">
    <name type="scientific">Morella rubra</name>
    <name type="common">Chinese bayberry</name>
    <dbReference type="NCBI Taxonomy" id="262757"/>
    <lineage>
        <taxon>Eukaryota</taxon>
        <taxon>Viridiplantae</taxon>
        <taxon>Streptophyta</taxon>
        <taxon>Embryophyta</taxon>
        <taxon>Tracheophyta</taxon>
        <taxon>Spermatophyta</taxon>
        <taxon>Magnoliopsida</taxon>
        <taxon>eudicotyledons</taxon>
        <taxon>Gunneridae</taxon>
        <taxon>Pentapetalae</taxon>
        <taxon>rosids</taxon>
        <taxon>fabids</taxon>
        <taxon>Fagales</taxon>
        <taxon>Myricaceae</taxon>
        <taxon>Morella</taxon>
    </lineage>
</organism>
<keyword evidence="2" id="KW-0378">Hydrolase</keyword>
<dbReference type="PANTHER" id="PTHR37724:SF1">
    <property type="entry name" value="OS02G0564300 PROTEIN"/>
    <property type="match status" value="1"/>
</dbReference>
<reference evidence="2 3" key="1">
    <citation type="journal article" date="2019" name="Plant Biotechnol. J.">
        <title>The red bayberry genome and genetic basis of sex determination.</title>
        <authorList>
            <person name="Jia H.M."/>
            <person name="Jia H.J."/>
            <person name="Cai Q.L."/>
            <person name="Wang Y."/>
            <person name="Zhao H.B."/>
            <person name="Yang W.F."/>
            <person name="Wang G.Y."/>
            <person name="Li Y.H."/>
            <person name="Zhan D.L."/>
            <person name="Shen Y.T."/>
            <person name="Niu Q.F."/>
            <person name="Chang L."/>
            <person name="Qiu J."/>
            <person name="Zhao L."/>
            <person name="Xie H.B."/>
            <person name="Fu W.Y."/>
            <person name="Jin J."/>
            <person name="Li X.W."/>
            <person name="Jiao Y."/>
            <person name="Zhou C.C."/>
            <person name="Tu T."/>
            <person name="Chai C.Y."/>
            <person name="Gao J.L."/>
            <person name="Fan L.J."/>
            <person name="van de Weg E."/>
            <person name="Wang J.Y."/>
            <person name="Gao Z.S."/>
        </authorList>
    </citation>
    <scope>NUCLEOTIDE SEQUENCE [LARGE SCALE GENOMIC DNA]</scope>
    <source>
        <tissue evidence="2">Leaves</tissue>
    </source>
</reference>
<feature type="compositionally biased region" description="Polar residues" evidence="1">
    <location>
        <begin position="278"/>
        <end position="288"/>
    </location>
</feature>
<dbReference type="OrthoDB" id="1747509at2759"/>
<feature type="compositionally biased region" description="Basic and acidic residues" evidence="1">
    <location>
        <begin position="206"/>
        <end position="218"/>
    </location>
</feature>
<keyword evidence="2" id="KW-0347">Helicase</keyword>
<keyword evidence="3" id="KW-1185">Reference proteome</keyword>
<dbReference type="Proteomes" id="UP000516437">
    <property type="component" value="Chromosome 2"/>
</dbReference>
<dbReference type="AlphaFoldDB" id="A0A6A1WG35"/>
<comment type="caution">
    <text evidence="2">The sequence shown here is derived from an EMBL/GenBank/DDBJ whole genome shotgun (WGS) entry which is preliminary data.</text>
</comment>
<evidence type="ECO:0000313" key="3">
    <source>
        <dbReference type="Proteomes" id="UP000516437"/>
    </source>
</evidence>
<name>A0A6A1WG35_9ROSI</name>
<dbReference type="EMBL" id="RXIC02000020">
    <property type="protein sequence ID" value="KAB1224215.1"/>
    <property type="molecule type" value="Genomic_DNA"/>
</dbReference>
<dbReference type="GO" id="GO:0004386">
    <property type="term" value="F:helicase activity"/>
    <property type="evidence" value="ECO:0007669"/>
    <property type="project" value="UniProtKB-KW"/>
</dbReference>
<sequence>MSILQTSLSIQTLPHHLSFSKALTGPTLLFLRPKLSCPSLQTQPITPKKTTTIRMGGGPRTFPGGVSKWQWKRMQANKAKQLLKARLLRERQIFEMRKRAELKAAVSELERPWEVVERAPNLFSVGADEQLKVLADRFQKPGGFDMWTEKDGPQLFETVDELPSARFFPKGVVHSIKPYRRNAALDELNGVQKNLGSDSENGGAVREQRNGRRSDKRSSGRKSRGGSGIQLEGEELDMSQTEASYRKDNGEVPGVNGRSGTRNNGKLRNNGKRGSLGKSVSNGSSGLDSGQVGFDRKQRGKDPTMRGFYLKDEQSDVFDMNFQEDGSFGLEPKNGRRRHN</sequence>
<keyword evidence="2" id="KW-0547">Nucleotide-binding</keyword>
<keyword evidence="2" id="KW-0067">ATP-binding</keyword>
<feature type="region of interest" description="Disordered" evidence="1">
    <location>
        <begin position="192"/>
        <end position="340"/>
    </location>
</feature>
<proteinExistence type="predicted"/>
<dbReference type="PANTHER" id="PTHR37724">
    <property type="entry name" value="OS02G0564300 PROTEIN"/>
    <property type="match status" value="1"/>
</dbReference>
<feature type="compositionally biased region" description="Basic and acidic residues" evidence="1">
    <location>
        <begin position="294"/>
        <end position="314"/>
    </location>
</feature>
<evidence type="ECO:0000256" key="1">
    <source>
        <dbReference type="SAM" id="MobiDB-lite"/>
    </source>
</evidence>
<accession>A0A6A1WG35</accession>
<evidence type="ECO:0000313" key="2">
    <source>
        <dbReference type="EMBL" id="KAB1224215.1"/>
    </source>
</evidence>
<gene>
    <name evidence="2" type="ORF">CJ030_MR2G013757</name>
</gene>